<comment type="caution">
    <text evidence="2">The sequence shown here is derived from an EMBL/GenBank/DDBJ whole genome shotgun (WGS) entry which is preliminary data.</text>
</comment>
<feature type="compositionally biased region" description="Low complexity" evidence="1">
    <location>
        <begin position="209"/>
        <end position="220"/>
    </location>
</feature>
<feature type="compositionally biased region" description="Basic and acidic residues" evidence="1">
    <location>
        <begin position="148"/>
        <end position="196"/>
    </location>
</feature>
<dbReference type="AlphaFoldDB" id="A0A561VG87"/>
<organism evidence="2 3">
    <name type="scientific">Actinoplanes teichomyceticus</name>
    <dbReference type="NCBI Taxonomy" id="1867"/>
    <lineage>
        <taxon>Bacteria</taxon>
        <taxon>Bacillati</taxon>
        <taxon>Actinomycetota</taxon>
        <taxon>Actinomycetes</taxon>
        <taxon>Micromonosporales</taxon>
        <taxon>Micromonosporaceae</taxon>
        <taxon>Actinoplanes</taxon>
    </lineage>
</organism>
<feature type="region of interest" description="Disordered" evidence="1">
    <location>
        <begin position="1"/>
        <end position="259"/>
    </location>
</feature>
<dbReference type="RefSeq" id="WP_122976640.1">
    <property type="nucleotide sequence ID" value="NZ_BOMX01000126.1"/>
</dbReference>
<name>A0A561VG87_ACTTI</name>
<reference evidence="2 3" key="1">
    <citation type="submission" date="2019-06" db="EMBL/GenBank/DDBJ databases">
        <title>Sequencing the genomes of 1000 actinobacteria strains.</title>
        <authorList>
            <person name="Klenk H.-P."/>
        </authorList>
    </citation>
    <scope>NUCLEOTIDE SEQUENCE [LARGE SCALE GENOMIC DNA]</scope>
    <source>
        <strain evidence="2 3">DSM 43866</strain>
    </source>
</reference>
<evidence type="ECO:0000256" key="1">
    <source>
        <dbReference type="SAM" id="MobiDB-lite"/>
    </source>
</evidence>
<dbReference type="OrthoDB" id="123178at2"/>
<evidence type="ECO:0000313" key="3">
    <source>
        <dbReference type="Proteomes" id="UP000320239"/>
    </source>
</evidence>
<dbReference type="EMBL" id="VIWY01000007">
    <property type="protein sequence ID" value="TWG10619.1"/>
    <property type="molecule type" value="Genomic_DNA"/>
</dbReference>
<evidence type="ECO:0000313" key="2">
    <source>
        <dbReference type="EMBL" id="TWG10619.1"/>
    </source>
</evidence>
<protein>
    <submittedName>
        <fullName evidence="2">Uncharacterized protein</fullName>
    </submittedName>
</protein>
<feature type="compositionally biased region" description="Low complexity" evidence="1">
    <location>
        <begin position="230"/>
        <end position="239"/>
    </location>
</feature>
<dbReference type="Proteomes" id="UP000320239">
    <property type="component" value="Unassembled WGS sequence"/>
</dbReference>
<proteinExistence type="predicted"/>
<accession>A0A561VG87</accession>
<keyword evidence="3" id="KW-1185">Reference proteome</keyword>
<sequence length="332" mass="34276">MRFFSNEAKDNAEDQDDRTVAVPQQRAGSPWGDAPGDTGQVVHDPAPQPTAFGAGTVGGAVAASAAAGPYDDADRDTHRATDAASGVADDRSVAPGDGAVGDRRLADDDTVAWPAGAAPADRQPDAGPDPEVDLPLEDRPGDTAADGALRDRGTFDDPHVAGEEHARTGEEPADRAGHPTVDEAIEDRGTFDDPHVVADTATTPDRAEPVAAAAEPVTAAGTGGPDRAQPEPVVAVAAAGSGGTAAGGPASFFPEAETQPLRERWRDIQLRFVDDPKGSTAEAAALVDETIEKLTDALRRHRGSLASGADDTEALRVELRAYRDVLDRLLGL</sequence>
<feature type="compositionally biased region" description="Low complexity" evidence="1">
    <location>
        <begin position="50"/>
        <end position="68"/>
    </location>
</feature>
<gene>
    <name evidence="2" type="ORF">FHX34_107111</name>
</gene>